<dbReference type="KEGG" id="ocy:OSSY52_13330"/>
<dbReference type="AlphaFoldDB" id="A0A7G1GAK0"/>
<proteinExistence type="predicted"/>
<name>A0A7G1GAK0_9BACT</name>
<dbReference type="Proteomes" id="UP000516361">
    <property type="component" value="Chromosome"/>
</dbReference>
<keyword evidence="2" id="KW-1185">Reference proteome</keyword>
<organism evidence="1 2">
    <name type="scientific">Tepiditoga spiralis</name>
    <dbReference type="NCBI Taxonomy" id="2108365"/>
    <lineage>
        <taxon>Bacteria</taxon>
        <taxon>Thermotogati</taxon>
        <taxon>Thermotogota</taxon>
        <taxon>Thermotogae</taxon>
        <taxon>Petrotogales</taxon>
        <taxon>Petrotogaceae</taxon>
        <taxon>Tepiditoga</taxon>
    </lineage>
</organism>
<accession>A0A7G1GAK0</accession>
<evidence type="ECO:0000313" key="2">
    <source>
        <dbReference type="Proteomes" id="UP000516361"/>
    </source>
</evidence>
<dbReference type="PROSITE" id="PS51257">
    <property type="entry name" value="PROKAR_LIPOPROTEIN"/>
    <property type="match status" value="1"/>
</dbReference>
<dbReference type="EMBL" id="AP018712">
    <property type="protein sequence ID" value="BBE31192.1"/>
    <property type="molecule type" value="Genomic_DNA"/>
</dbReference>
<dbReference type="InParanoid" id="A0A7G1GAK0"/>
<evidence type="ECO:0000313" key="1">
    <source>
        <dbReference type="EMBL" id="BBE31192.1"/>
    </source>
</evidence>
<gene>
    <name evidence="1" type="ORF">OSSY52_13330</name>
</gene>
<dbReference type="RefSeq" id="WP_190613589.1">
    <property type="nucleotide sequence ID" value="NZ_AP018712.1"/>
</dbReference>
<reference evidence="1 2" key="1">
    <citation type="submission" date="2018-06" db="EMBL/GenBank/DDBJ databases">
        <title>Genome sequencing of Oceanotoga sp. sy52.</title>
        <authorList>
            <person name="Mori K."/>
        </authorList>
    </citation>
    <scope>NUCLEOTIDE SEQUENCE [LARGE SCALE GENOMIC DNA]</scope>
    <source>
        <strain evidence="2">sy52</strain>
    </source>
</reference>
<sequence length="279" mass="32688">MKKSFIVLMLILIIFLISSCTKSNIKKEIKESNIKEKYFTEEIFYTLNFKPIKSDIYDETGKIIKIKYFDNNFKLMNYNKVGILLFFSKSNEAKGYISITIKRKYGGKISDKHKTGKFKFFNAILENAKNAAALSLKNNLLSYGISLTIDEILNSLHIKNLGKSWADNYIIRKKDIAVFYAKIIWANNYGIIKTSNPYTDTIETRYWKEIFKTNYREYTFSINKNNIEYDTEKTGKYSEPVKEIEENSGIFWDSTKLREKAELNYKIYLAKIGFIGELQ</sequence>
<protein>
    <submittedName>
        <fullName evidence="1">Uncharacterized protein</fullName>
    </submittedName>
</protein>